<protein>
    <submittedName>
        <fullName evidence="3">Uncharacterized protein</fullName>
    </submittedName>
</protein>
<feature type="region of interest" description="Disordered" evidence="1">
    <location>
        <begin position="78"/>
        <end position="120"/>
    </location>
</feature>
<evidence type="ECO:0000256" key="2">
    <source>
        <dbReference type="SAM" id="Phobius"/>
    </source>
</evidence>
<feature type="transmembrane region" description="Helical" evidence="2">
    <location>
        <begin position="159"/>
        <end position="179"/>
    </location>
</feature>
<evidence type="ECO:0000256" key="1">
    <source>
        <dbReference type="SAM" id="MobiDB-lite"/>
    </source>
</evidence>
<evidence type="ECO:0000313" key="4">
    <source>
        <dbReference type="Proteomes" id="UP001232148"/>
    </source>
</evidence>
<reference evidence="3" key="1">
    <citation type="submission" date="2021-06" db="EMBL/GenBank/DDBJ databases">
        <title>Comparative genomics, transcriptomics and evolutionary studies reveal genomic signatures of adaptation to plant cell wall in hemibiotrophic fungi.</title>
        <authorList>
            <consortium name="DOE Joint Genome Institute"/>
            <person name="Baroncelli R."/>
            <person name="Diaz J.F."/>
            <person name="Benocci T."/>
            <person name="Peng M."/>
            <person name="Battaglia E."/>
            <person name="Haridas S."/>
            <person name="Andreopoulos W."/>
            <person name="Labutti K."/>
            <person name="Pangilinan J."/>
            <person name="Floch G.L."/>
            <person name="Makela M.R."/>
            <person name="Henrissat B."/>
            <person name="Grigoriev I.V."/>
            <person name="Crouch J.A."/>
            <person name="De Vries R.P."/>
            <person name="Sukno S.A."/>
            <person name="Thon M.R."/>
        </authorList>
    </citation>
    <scope>NUCLEOTIDE SEQUENCE</scope>
    <source>
        <strain evidence="3">MAFF235873</strain>
    </source>
</reference>
<accession>A0AAD9LYS9</accession>
<feature type="compositionally biased region" description="Basic residues" evidence="1">
    <location>
        <begin position="26"/>
        <end position="40"/>
    </location>
</feature>
<comment type="caution">
    <text evidence="3">The sequence shown here is derived from an EMBL/GenBank/DDBJ whole genome shotgun (WGS) entry which is preliminary data.</text>
</comment>
<proteinExistence type="predicted"/>
<sequence length="203" mass="22326">MSLFITSSRPADASAKTALRCTYCKGGRKQPSRSNKKGPTGRKEATSAFSVPSSSFSIAGITYGYMTSIGASVRQQRAAGWTGQGQGQGSKRKQSLDRNTTSPHQSRHHHMHGSPSSSSSSWSYHQDTYLPTVFTLQTEHHRTYFATPIRASIPSPVCLLLLIPTTYVLSVLLSTLRIMQVHSLLGWVRTHRVERYVSTLLSA</sequence>
<dbReference type="EMBL" id="MU842926">
    <property type="protein sequence ID" value="KAK2025902.1"/>
    <property type="molecule type" value="Genomic_DNA"/>
</dbReference>
<evidence type="ECO:0000313" key="3">
    <source>
        <dbReference type="EMBL" id="KAK2025902.1"/>
    </source>
</evidence>
<keyword evidence="2" id="KW-1133">Transmembrane helix</keyword>
<gene>
    <name evidence="3" type="ORF">LX32DRAFT_642305</name>
</gene>
<organism evidence="3 4">
    <name type="scientific">Colletotrichum zoysiae</name>
    <dbReference type="NCBI Taxonomy" id="1216348"/>
    <lineage>
        <taxon>Eukaryota</taxon>
        <taxon>Fungi</taxon>
        <taxon>Dikarya</taxon>
        <taxon>Ascomycota</taxon>
        <taxon>Pezizomycotina</taxon>
        <taxon>Sordariomycetes</taxon>
        <taxon>Hypocreomycetidae</taxon>
        <taxon>Glomerellales</taxon>
        <taxon>Glomerellaceae</taxon>
        <taxon>Colletotrichum</taxon>
        <taxon>Colletotrichum graminicola species complex</taxon>
    </lineage>
</organism>
<feature type="region of interest" description="Disordered" evidence="1">
    <location>
        <begin position="25"/>
        <end position="49"/>
    </location>
</feature>
<dbReference type="Proteomes" id="UP001232148">
    <property type="component" value="Unassembled WGS sequence"/>
</dbReference>
<keyword evidence="4" id="KW-1185">Reference proteome</keyword>
<keyword evidence="2" id="KW-0812">Transmembrane</keyword>
<keyword evidence="2" id="KW-0472">Membrane</keyword>
<name>A0AAD9LYS9_9PEZI</name>
<dbReference type="AlphaFoldDB" id="A0AAD9LYS9"/>